<organism evidence="2 3">
    <name type="scientific">Asparagus officinalis</name>
    <name type="common">Garden asparagus</name>
    <dbReference type="NCBI Taxonomy" id="4686"/>
    <lineage>
        <taxon>Eukaryota</taxon>
        <taxon>Viridiplantae</taxon>
        <taxon>Streptophyta</taxon>
        <taxon>Embryophyta</taxon>
        <taxon>Tracheophyta</taxon>
        <taxon>Spermatophyta</taxon>
        <taxon>Magnoliopsida</taxon>
        <taxon>Liliopsida</taxon>
        <taxon>Asparagales</taxon>
        <taxon>Asparagaceae</taxon>
        <taxon>Asparagoideae</taxon>
        <taxon>Asparagus</taxon>
    </lineage>
</organism>
<evidence type="ECO:0000256" key="1">
    <source>
        <dbReference type="SAM" id="MobiDB-lite"/>
    </source>
</evidence>
<dbReference type="AlphaFoldDB" id="A0A5P1EET3"/>
<accession>A0A5P1EET3</accession>
<evidence type="ECO:0000313" key="3">
    <source>
        <dbReference type="Proteomes" id="UP000243459"/>
    </source>
</evidence>
<protein>
    <submittedName>
        <fullName evidence="2">Uncharacterized protein</fullName>
    </submittedName>
</protein>
<dbReference type="Proteomes" id="UP000243459">
    <property type="component" value="Chromosome 7"/>
</dbReference>
<gene>
    <name evidence="2" type="ORF">A4U43_C07F5360</name>
</gene>
<dbReference type="Gramene" id="ONK62560">
    <property type="protein sequence ID" value="ONK62560"/>
    <property type="gene ID" value="A4U43_C07F5360"/>
</dbReference>
<proteinExistence type="predicted"/>
<sequence length="92" mass="10466">MQMGMWKENLASSEVDLCRELTEHAYEDLDRDEEQHQPLEGILPENVEINFVPIPEVESEYEDSGPWPETKKGIILPPAYSSIPGRPAKEGK</sequence>
<reference evidence="3" key="1">
    <citation type="journal article" date="2017" name="Nat. Commun.">
        <title>The asparagus genome sheds light on the origin and evolution of a young Y chromosome.</title>
        <authorList>
            <person name="Harkess A."/>
            <person name="Zhou J."/>
            <person name="Xu C."/>
            <person name="Bowers J.E."/>
            <person name="Van der Hulst R."/>
            <person name="Ayyampalayam S."/>
            <person name="Mercati F."/>
            <person name="Riccardi P."/>
            <person name="McKain M.R."/>
            <person name="Kakrana A."/>
            <person name="Tang H."/>
            <person name="Ray J."/>
            <person name="Groenendijk J."/>
            <person name="Arikit S."/>
            <person name="Mathioni S.M."/>
            <person name="Nakano M."/>
            <person name="Shan H."/>
            <person name="Telgmann-Rauber A."/>
            <person name="Kanno A."/>
            <person name="Yue Z."/>
            <person name="Chen H."/>
            <person name="Li W."/>
            <person name="Chen Y."/>
            <person name="Xu X."/>
            <person name="Zhang Y."/>
            <person name="Luo S."/>
            <person name="Chen H."/>
            <person name="Gao J."/>
            <person name="Mao Z."/>
            <person name="Pires J.C."/>
            <person name="Luo M."/>
            <person name="Kudrna D."/>
            <person name="Wing R.A."/>
            <person name="Meyers B.C."/>
            <person name="Yi K."/>
            <person name="Kong H."/>
            <person name="Lavrijsen P."/>
            <person name="Sunseri F."/>
            <person name="Falavigna A."/>
            <person name="Ye Y."/>
            <person name="Leebens-Mack J.H."/>
            <person name="Chen G."/>
        </authorList>
    </citation>
    <scope>NUCLEOTIDE SEQUENCE [LARGE SCALE GENOMIC DNA]</scope>
    <source>
        <strain evidence="3">cv. DH0086</strain>
    </source>
</reference>
<evidence type="ECO:0000313" key="2">
    <source>
        <dbReference type="EMBL" id="ONK62560.1"/>
    </source>
</evidence>
<name>A0A5P1EET3_ASPOF</name>
<keyword evidence="3" id="KW-1185">Reference proteome</keyword>
<dbReference type="EMBL" id="CM007387">
    <property type="protein sequence ID" value="ONK62560.1"/>
    <property type="molecule type" value="Genomic_DNA"/>
</dbReference>
<feature type="region of interest" description="Disordered" evidence="1">
    <location>
        <begin position="59"/>
        <end position="92"/>
    </location>
</feature>